<evidence type="ECO:0000313" key="2">
    <source>
        <dbReference type="EMBL" id="MBD8018155.1"/>
    </source>
</evidence>
<proteinExistence type="predicted"/>
<comment type="caution">
    <text evidence="2">The sequence shown here is derived from an EMBL/GenBank/DDBJ whole genome shotgun (WGS) entry which is preliminary data.</text>
</comment>
<feature type="domain" description="PDZ" evidence="1">
    <location>
        <begin position="20"/>
        <end position="90"/>
    </location>
</feature>
<keyword evidence="3" id="KW-1185">Reference proteome</keyword>
<dbReference type="InterPro" id="IPR036034">
    <property type="entry name" value="PDZ_sf"/>
</dbReference>
<protein>
    <submittedName>
        <fullName evidence="2">PDZ domain-containing protein</fullName>
    </submittedName>
</protein>
<dbReference type="InterPro" id="IPR001478">
    <property type="entry name" value="PDZ"/>
</dbReference>
<evidence type="ECO:0000313" key="3">
    <source>
        <dbReference type="Proteomes" id="UP000626242"/>
    </source>
</evidence>
<organism evidence="2 3">
    <name type="scientific">Kaistella pullorum</name>
    <dbReference type="NCBI Taxonomy" id="2763074"/>
    <lineage>
        <taxon>Bacteria</taxon>
        <taxon>Pseudomonadati</taxon>
        <taxon>Bacteroidota</taxon>
        <taxon>Flavobacteriia</taxon>
        <taxon>Flavobacteriales</taxon>
        <taxon>Weeksellaceae</taxon>
        <taxon>Chryseobacterium group</taxon>
        <taxon>Kaistella</taxon>
    </lineage>
</organism>
<dbReference type="RefSeq" id="WP_251833351.1">
    <property type="nucleotide sequence ID" value="NZ_JACSPS010000002.1"/>
</dbReference>
<dbReference type="Gene3D" id="2.30.42.10">
    <property type="match status" value="1"/>
</dbReference>
<dbReference type="Proteomes" id="UP000626242">
    <property type="component" value="Unassembled WGS sequence"/>
</dbReference>
<dbReference type="EMBL" id="JACSPS010000002">
    <property type="protein sequence ID" value="MBD8018155.1"/>
    <property type="molecule type" value="Genomic_DNA"/>
</dbReference>
<dbReference type="SUPFAM" id="SSF50156">
    <property type="entry name" value="PDZ domain-like"/>
    <property type="match status" value="1"/>
</dbReference>
<gene>
    <name evidence="2" type="ORF">H9628_06700</name>
</gene>
<accession>A0ABR8WM83</accession>
<sequence length="91" mass="9919">MNNELPQFKVTLGIMPNYADTKDGMLIDGVSENRPAALAGIKAGDVLKRIGTCEVSEIYSYMDCLSRVNPGDQLPVTVARDGEEITLNVQF</sequence>
<evidence type="ECO:0000259" key="1">
    <source>
        <dbReference type="Pfam" id="PF13180"/>
    </source>
</evidence>
<dbReference type="Pfam" id="PF13180">
    <property type="entry name" value="PDZ_2"/>
    <property type="match status" value="1"/>
</dbReference>
<name>A0ABR8WM83_9FLAO</name>
<reference evidence="2 3" key="1">
    <citation type="submission" date="2020-08" db="EMBL/GenBank/DDBJ databases">
        <title>A Genomic Blueprint of the Chicken Gut Microbiome.</title>
        <authorList>
            <person name="Gilroy R."/>
            <person name="Ravi A."/>
            <person name="Getino M."/>
            <person name="Pursley I."/>
            <person name="Horton D.L."/>
            <person name="Alikhan N.-F."/>
            <person name="Baker D."/>
            <person name="Gharbi K."/>
            <person name="Hall N."/>
            <person name="Watson M."/>
            <person name="Adriaenssens E.M."/>
            <person name="Foster-Nyarko E."/>
            <person name="Jarju S."/>
            <person name="Secka A."/>
            <person name="Antonio M."/>
            <person name="Oren A."/>
            <person name="Chaudhuri R."/>
            <person name="La Ragione R.M."/>
            <person name="Hildebrand F."/>
            <person name="Pallen M.J."/>
        </authorList>
    </citation>
    <scope>NUCLEOTIDE SEQUENCE [LARGE SCALE GENOMIC DNA]</scope>
    <source>
        <strain evidence="2 3">Sa1CVA4</strain>
    </source>
</reference>